<keyword evidence="2" id="KW-1133">Transmembrane helix</keyword>
<keyword evidence="2" id="KW-0812">Transmembrane</keyword>
<feature type="domain" description="NAD glycohydrolase translocation F5/8 type C" evidence="3">
    <location>
        <begin position="171"/>
        <end position="300"/>
    </location>
</feature>
<feature type="region of interest" description="Disordered" evidence="1">
    <location>
        <begin position="106"/>
        <end position="149"/>
    </location>
</feature>
<feature type="compositionally biased region" description="Basic and acidic residues" evidence="1">
    <location>
        <begin position="106"/>
        <end position="134"/>
    </location>
</feature>
<dbReference type="EMBL" id="CP038267">
    <property type="protein sequence ID" value="QBR94226.1"/>
    <property type="molecule type" value="Genomic_DNA"/>
</dbReference>
<feature type="transmembrane region" description="Helical" evidence="2">
    <location>
        <begin position="78"/>
        <end position="100"/>
    </location>
</feature>
<dbReference type="SUPFAM" id="SSF49785">
    <property type="entry name" value="Galactose-binding domain-like"/>
    <property type="match status" value="1"/>
</dbReference>
<accession>A0A4P7GPQ1</accession>
<keyword evidence="5" id="KW-1185">Reference proteome</keyword>
<evidence type="ECO:0000256" key="1">
    <source>
        <dbReference type="SAM" id="MobiDB-lite"/>
    </source>
</evidence>
<protein>
    <submittedName>
        <fullName evidence="4">Zinc ribbon domain-containing protein</fullName>
    </submittedName>
</protein>
<dbReference type="RefSeq" id="WP_135080420.1">
    <property type="nucleotide sequence ID" value="NZ_CP038267.1"/>
</dbReference>
<evidence type="ECO:0000259" key="3">
    <source>
        <dbReference type="Pfam" id="PF25302"/>
    </source>
</evidence>
<dbReference type="AlphaFoldDB" id="A0A4P7GPQ1"/>
<dbReference type="InterPro" id="IPR057561">
    <property type="entry name" value="NADase_transloc"/>
</dbReference>
<evidence type="ECO:0000256" key="2">
    <source>
        <dbReference type="SAM" id="Phobius"/>
    </source>
</evidence>
<evidence type="ECO:0000313" key="5">
    <source>
        <dbReference type="Proteomes" id="UP000294894"/>
    </source>
</evidence>
<dbReference type="KEGG" id="noy:EXE57_19480"/>
<feature type="compositionally biased region" description="Basic and acidic residues" evidence="1">
    <location>
        <begin position="37"/>
        <end position="47"/>
    </location>
</feature>
<keyword evidence="2" id="KW-0472">Membrane</keyword>
<dbReference type="Pfam" id="PF25302">
    <property type="entry name" value="NADase_transloc"/>
    <property type="match status" value="1"/>
</dbReference>
<dbReference type="Proteomes" id="UP000294894">
    <property type="component" value="Chromosome"/>
</dbReference>
<proteinExistence type="predicted"/>
<feature type="region of interest" description="Disordered" evidence="1">
    <location>
        <begin position="27"/>
        <end position="70"/>
    </location>
</feature>
<dbReference type="OrthoDB" id="3712014at2"/>
<dbReference type="InterPro" id="IPR008979">
    <property type="entry name" value="Galactose-bd-like_sf"/>
</dbReference>
<organism evidence="4 5">
    <name type="scientific">Nocardioides euryhalodurans</name>
    <dbReference type="NCBI Taxonomy" id="2518370"/>
    <lineage>
        <taxon>Bacteria</taxon>
        <taxon>Bacillati</taxon>
        <taxon>Actinomycetota</taxon>
        <taxon>Actinomycetes</taxon>
        <taxon>Propionibacteriales</taxon>
        <taxon>Nocardioidaceae</taxon>
        <taxon>Nocardioides</taxon>
    </lineage>
</organism>
<sequence length="307" mass="33151">MDTCRQCGHTLGVGRFCTNCGHPVDAPVPAGPASRSWRTDTAERPRVEALPSEEPDTPARPAPTGHRHVDETRRTAGWVPWVAGLAVMLLLAALGLWLLLGGDDDPTARDTSREQPRREEPVAEQPSRDDRTPEGRTTMSPEPQVDPTDLARFTTVVAPAPAPPNRDVSGNQVRCEASNLVDGVPETCWRMPEDGTGETITFTFDGPTELSEVGLVNGYAKTAQDAQGALDWYAGNRRVLEVEWSFDDGTVVGQDLAQTLDMQVVPLDDVVTEVVTLRLVEVSPPGPGRASRDYTAISDVRLLGSPA</sequence>
<gene>
    <name evidence="4" type="ORF">EXE57_19480</name>
</gene>
<dbReference type="Gene3D" id="2.60.120.260">
    <property type="entry name" value="Galactose-binding domain-like"/>
    <property type="match status" value="1"/>
</dbReference>
<evidence type="ECO:0000313" key="4">
    <source>
        <dbReference type="EMBL" id="QBR94226.1"/>
    </source>
</evidence>
<reference evidence="4 5" key="1">
    <citation type="submission" date="2019-03" db="EMBL/GenBank/DDBJ databases">
        <title>Three New Species of Nocardioides, Nocardioides euryhalodurans sp. nov., Nocardioides seonyuensis sp. nov. and Nocardioides eburneoflavus sp. nov., Iolated from Soil.</title>
        <authorList>
            <person name="Roh S.G."/>
            <person name="Lee C."/>
            <person name="Kim M.-K."/>
            <person name="Kim S.B."/>
        </authorList>
    </citation>
    <scope>NUCLEOTIDE SEQUENCE [LARGE SCALE GENOMIC DNA]</scope>
    <source>
        <strain evidence="4 5">MMS17-SY117</strain>
    </source>
</reference>
<dbReference type="NCBIfam" id="NF047619">
    <property type="entry name" value="NADase_discoid"/>
    <property type="match status" value="1"/>
</dbReference>
<name>A0A4P7GPQ1_9ACTN</name>